<name>A0A0S4J8B2_BODSA</name>
<dbReference type="EMBL" id="CYKH01001586">
    <property type="protein sequence ID" value="CUG87751.1"/>
    <property type="molecule type" value="Genomic_DNA"/>
</dbReference>
<sequence length="96" mass="10861">RLAATLPMRLKHHQADTYDFAELCKGLHEASQLHPEPLSEFTEELMARFEAAVTTTRSVPLFPRVGLRDISRLEFKLQEARCAVFTGASGEEECTR</sequence>
<protein>
    <submittedName>
        <fullName evidence="1">Uncharacterized protein</fullName>
    </submittedName>
</protein>
<feature type="non-terminal residue" evidence="1">
    <location>
        <position position="1"/>
    </location>
</feature>
<organism evidence="1 2">
    <name type="scientific">Bodo saltans</name>
    <name type="common">Flagellated protozoan</name>
    <dbReference type="NCBI Taxonomy" id="75058"/>
    <lineage>
        <taxon>Eukaryota</taxon>
        <taxon>Discoba</taxon>
        <taxon>Euglenozoa</taxon>
        <taxon>Kinetoplastea</taxon>
        <taxon>Metakinetoplastina</taxon>
        <taxon>Eubodonida</taxon>
        <taxon>Bodonidae</taxon>
        <taxon>Bodo</taxon>
    </lineage>
</organism>
<evidence type="ECO:0000313" key="2">
    <source>
        <dbReference type="Proteomes" id="UP000051952"/>
    </source>
</evidence>
<evidence type="ECO:0000313" key="1">
    <source>
        <dbReference type="EMBL" id="CUG87751.1"/>
    </source>
</evidence>
<keyword evidence="2" id="KW-1185">Reference proteome</keyword>
<proteinExistence type="predicted"/>
<dbReference type="Proteomes" id="UP000051952">
    <property type="component" value="Unassembled WGS sequence"/>
</dbReference>
<dbReference type="AlphaFoldDB" id="A0A0S4J8B2"/>
<accession>A0A0S4J8B2</accession>
<gene>
    <name evidence="1" type="ORF">BSAL_01460</name>
</gene>
<reference evidence="2" key="1">
    <citation type="submission" date="2015-09" db="EMBL/GenBank/DDBJ databases">
        <authorList>
            <consortium name="Pathogen Informatics"/>
        </authorList>
    </citation>
    <scope>NUCLEOTIDE SEQUENCE [LARGE SCALE GENOMIC DNA]</scope>
    <source>
        <strain evidence="2">Lake Konstanz</strain>
    </source>
</reference>
<dbReference type="VEuPathDB" id="TriTrypDB:BSAL_01460"/>